<sequence>MAKHYQFRVHRHPTIKLTLSHTVLPKPINHPLHFCLTLCSFGLWGIVWWRLILLSRGESGFISALDDDYWSYLIEREQPPAALYRINIGKVNNHARFDA</sequence>
<keyword evidence="3" id="KW-1185">Reference proteome</keyword>
<feature type="transmembrane region" description="Helical" evidence="1">
    <location>
        <begin position="31"/>
        <end position="53"/>
    </location>
</feature>
<dbReference type="AlphaFoldDB" id="A0A6G9QGW1"/>
<keyword evidence="1" id="KW-0812">Transmembrane</keyword>
<organism evidence="2 3">
    <name type="scientific">Shewanella aestuarii</name>
    <dbReference type="NCBI Taxonomy" id="1028752"/>
    <lineage>
        <taxon>Bacteria</taxon>
        <taxon>Pseudomonadati</taxon>
        <taxon>Pseudomonadota</taxon>
        <taxon>Gammaproteobacteria</taxon>
        <taxon>Alteromonadales</taxon>
        <taxon>Shewanellaceae</taxon>
        <taxon>Shewanella</taxon>
    </lineage>
</organism>
<gene>
    <name evidence="2" type="ORF">HBH39_03690</name>
</gene>
<proteinExistence type="predicted"/>
<dbReference type="EMBL" id="CP050313">
    <property type="protein sequence ID" value="QIR13716.1"/>
    <property type="molecule type" value="Genomic_DNA"/>
</dbReference>
<keyword evidence="1" id="KW-0472">Membrane</keyword>
<accession>A0A6G9QGW1</accession>
<evidence type="ECO:0000313" key="3">
    <source>
        <dbReference type="Proteomes" id="UP000502608"/>
    </source>
</evidence>
<evidence type="ECO:0000256" key="1">
    <source>
        <dbReference type="SAM" id="Phobius"/>
    </source>
</evidence>
<name>A0A6G9QGW1_9GAMM</name>
<protein>
    <submittedName>
        <fullName evidence="2">Uncharacterized protein</fullName>
    </submittedName>
</protein>
<reference evidence="2 3" key="1">
    <citation type="submission" date="2020-03" db="EMBL/GenBank/DDBJ databases">
        <title>Complete genome sequence of Shewanella sp.</title>
        <authorList>
            <person name="Kim Y.-S."/>
            <person name="Kim S.-J."/>
            <person name="Jung H.-K."/>
            <person name="Kim K.-H."/>
        </authorList>
    </citation>
    <scope>NUCLEOTIDE SEQUENCE [LARGE SCALE GENOMIC DNA]</scope>
    <source>
        <strain evidence="2 3">PN3F2</strain>
    </source>
</reference>
<dbReference type="RefSeq" id="WP_167675727.1">
    <property type="nucleotide sequence ID" value="NZ_CP050313.1"/>
</dbReference>
<dbReference type="Proteomes" id="UP000502608">
    <property type="component" value="Chromosome"/>
</dbReference>
<dbReference type="KEGG" id="saes:HBH39_03690"/>
<evidence type="ECO:0000313" key="2">
    <source>
        <dbReference type="EMBL" id="QIR13716.1"/>
    </source>
</evidence>
<keyword evidence="1" id="KW-1133">Transmembrane helix</keyword>